<sequence length="954" mass="105531">MESITTEEISHDEAVDALLKACSQGDVKHLGEFIINGGALKEAVDRNGRNALHYCVRCSTSELPQENTAIFEQRDRIKCARIIVKSDTDFLTMLDNNGLSALHLAVMQNDIDFIGAIMELKPSLSIKTGVSKRTNSSACESQPILVSGRTVIHLAVINEHLDALKLLFQTDVASAINTLDSQGATALHYAVQLAAPKEQQALRLLVSVGEADINAVDSHGRTALSWAATIGATEAVELLLNLGAKLNVRDECGLTPLHCAASRGNCAVVQCILNWVRVANMDDLSKMVAFRDVTDNDGCTPLFYSVTTGHDQVTHSLLEAGANINTVDSKGRTLAHCLARTEAPQTEQGRASIVVQMTELVSAGLDMWKTNNAGATALHEGCLLRNVTFVTELAKHKAFEQAVKVCDRQGHTPLHLVVAASWSTDLAGVQICECLLKHGAEVNATTVLPHGGSVTALDLAVLNETEEKVTNGSIKKILVSYGAKTFQELVQLEREKKEELDSSTEQKTEIHKEMLADENKDGMAVDPLSVRPIAPTTKGKMDKETLTHVVVSDKATSTCVVVPKEDWVTTISCATARQQSFATQTTQTSRGSQTEFEFDKLCLVDLSKQSVVDEKSRLVVAVPSADTTEVDNTDSEHNKQVFSDKQLEAKRKKSSVIHPCSRPSTTNTSSTSVRVNTPLSTKSEQQATSYPAPRRFRSQDLKPKASTSKKKDRLPIHPEPFSQIYLERTLPALLDRYMHREDCQISNLTGRYRMPKPTLSPYLLPLVPTLSSNTRYTSNKLTTSCKKQTKTLESRKKPTHQISENISQNETFIHGSPQRNKTKHYLHSEPERRVQQSVADFEYYRLLNELFKMENQHKSRGYMQPDRSVPSQTNHSRSRTQIKADYKKKRTQSSHTRHVSAMGGELSPIGRKEHSASPHSERHSQNGNENANADVTEHVHQRRKRLMKKNTSHD</sequence>
<proteinExistence type="predicted"/>
<feature type="region of interest" description="Disordered" evidence="4">
    <location>
        <begin position="861"/>
        <end position="954"/>
    </location>
</feature>
<keyword evidence="2 3" id="KW-0040">ANK repeat</keyword>
<keyword evidence="1" id="KW-0677">Repeat</keyword>
<dbReference type="PANTHER" id="PTHR24123">
    <property type="entry name" value="ANKYRIN REPEAT-CONTAINING"/>
    <property type="match status" value="1"/>
</dbReference>
<evidence type="ECO:0000313" key="5">
    <source>
        <dbReference type="EMBL" id="KAA3678825.1"/>
    </source>
</evidence>
<dbReference type="EMBL" id="QNGE01000945">
    <property type="protein sequence ID" value="KAA3678825.1"/>
    <property type="molecule type" value="Genomic_DNA"/>
</dbReference>
<dbReference type="Gene3D" id="1.25.40.20">
    <property type="entry name" value="Ankyrin repeat-containing domain"/>
    <property type="match status" value="3"/>
</dbReference>
<feature type="compositionally biased region" description="Basic and acidic residues" evidence="4">
    <location>
        <begin position="910"/>
        <end position="924"/>
    </location>
</feature>
<organism evidence="5 6">
    <name type="scientific">Paragonimus westermani</name>
    <dbReference type="NCBI Taxonomy" id="34504"/>
    <lineage>
        <taxon>Eukaryota</taxon>
        <taxon>Metazoa</taxon>
        <taxon>Spiralia</taxon>
        <taxon>Lophotrochozoa</taxon>
        <taxon>Platyhelminthes</taxon>
        <taxon>Trematoda</taxon>
        <taxon>Digenea</taxon>
        <taxon>Plagiorchiida</taxon>
        <taxon>Troglotremata</taxon>
        <taxon>Troglotrematidae</taxon>
        <taxon>Paragonimus</taxon>
    </lineage>
</organism>
<feature type="repeat" description="ANK" evidence="3">
    <location>
        <begin position="409"/>
        <end position="447"/>
    </location>
</feature>
<dbReference type="SUPFAM" id="SSF48403">
    <property type="entry name" value="Ankyrin repeat"/>
    <property type="match status" value="2"/>
</dbReference>
<feature type="compositionally biased region" description="Basic residues" evidence="4">
    <location>
        <begin position="940"/>
        <end position="954"/>
    </location>
</feature>
<evidence type="ECO:0000256" key="1">
    <source>
        <dbReference type="ARBA" id="ARBA00022737"/>
    </source>
</evidence>
<dbReference type="Pfam" id="PF13637">
    <property type="entry name" value="Ank_4"/>
    <property type="match status" value="1"/>
</dbReference>
<feature type="compositionally biased region" description="Basic residues" evidence="4">
    <location>
        <begin position="876"/>
        <end position="898"/>
    </location>
</feature>
<feature type="region of interest" description="Disordered" evidence="4">
    <location>
        <begin position="626"/>
        <end position="716"/>
    </location>
</feature>
<keyword evidence="6" id="KW-1185">Reference proteome</keyword>
<dbReference type="PRINTS" id="PR01415">
    <property type="entry name" value="ANKYRIN"/>
</dbReference>
<gene>
    <name evidence="5" type="ORF">DEA37_0012021</name>
</gene>
<dbReference type="Pfam" id="PF12796">
    <property type="entry name" value="Ank_2"/>
    <property type="match status" value="1"/>
</dbReference>
<protein>
    <submittedName>
        <fullName evidence="5">Uncharacterized protein</fullName>
    </submittedName>
</protein>
<feature type="compositionally biased region" description="Polar residues" evidence="4">
    <location>
        <begin position="679"/>
        <end position="689"/>
    </location>
</feature>
<dbReference type="InterPro" id="IPR036770">
    <property type="entry name" value="Ankyrin_rpt-contain_sf"/>
</dbReference>
<evidence type="ECO:0000256" key="3">
    <source>
        <dbReference type="PROSITE-ProRule" id="PRU00023"/>
    </source>
</evidence>
<dbReference type="PANTHER" id="PTHR24123:SF33">
    <property type="entry name" value="PROTEIN HOS4"/>
    <property type="match status" value="1"/>
</dbReference>
<comment type="caution">
    <text evidence="5">The sequence shown here is derived from an EMBL/GenBank/DDBJ whole genome shotgun (WGS) entry which is preliminary data.</text>
</comment>
<feature type="repeat" description="ANK" evidence="3">
    <location>
        <begin position="219"/>
        <end position="251"/>
    </location>
</feature>
<reference evidence="5 6" key="1">
    <citation type="journal article" date="2019" name="Gigascience">
        <title>Whole-genome sequence of the oriental lung fluke Paragonimus westermani.</title>
        <authorList>
            <person name="Oey H."/>
            <person name="Zakrzewski M."/>
            <person name="Narain K."/>
            <person name="Devi K.R."/>
            <person name="Agatsuma T."/>
            <person name="Nawaratna S."/>
            <person name="Gobert G.N."/>
            <person name="Jones M.K."/>
            <person name="Ragan M.A."/>
            <person name="McManus D.P."/>
            <person name="Krause L."/>
        </authorList>
    </citation>
    <scope>NUCLEOTIDE SEQUENCE [LARGE SCALE GENOMIC DNA]</scope>
    <source>
        <strain evidence="5 6">IND2009</strain>
    </source>
</reference>
<dbReference type="PROSITE" id="PS50297">
    <property type="entry name" value="ANK_REP_REGION"/>
    <property type="match status" value="2"/>
</dbReference>
<dbReference type="InterPro" id="IPR051165">
    <property type="entry name" value="Multifunctional_ANK_Repeat"/>
</dbReference>
<name>A0A5J4NT49_9TREM</name>
<dbReference type="SMART" id="SM00248">
    <property type="entry name" value="ANK"/>
    <property type="match status" value="9"/>
</dbReference>
<feature type="compositionally biased region" description="Low complexity" evidence="4">
    <location>
        <begin position="661"/>
        <end position="678"/>
    </location>
</feature>
<evidence type="ECO:0000256" key="2">
    <source>
        <dbReference type="ARBA" id="ARBA00023043"/>
    </source>
</evidence>
<evidence type="ECO:0000256" key="4">
    <source>
        <dbReference type="SAM" id="MobiDB-lite"/>
    </source>
</evidence>
<dbReference type="Pfam" id="PF00023">
    <property type="entry name" value="Ank"/>
    <property type="match status" value="2"/>
</dbReference>
<accession>A0A5J4NT49</accession>
<dbReference type="InterPro" id="IPR002110">
    <property type="entry name" value="Ankyrin_rpt"/>
</dbReference>
<dbReference type="Proteomes" id="UP000324629">
    <property type="component" value="Unassembled WGS sequence"/>
</dbReference>
<evidence type="ECO:0000313" key="6">
    <source>
        <dbReference type="Proteomes" id="UP000324629"/>
    </source>
</evidence>
<dbReference type="PROSITE" id="PS50088">
    <property type="entry name" value="ANK_REPEAT"/>
    <property type="match status" value="3"/>
</dbReference>
<dbReference type="AlphaFoldDB" id="A0A5J4NT49"/>
<feature type="repeat" description="ANK" evidence="3">
    <location>
        <begin position="297"/>
        <end position="329"/>
    </location>
</feature>